<reference evidence="2 3" key="1">
    <citation type="journal article" date="2019" name="Front. Microbiol.">
        <title>Ammonia Oxidation by the Arctic Terrestrial Thaumarchaeote Candidatus Nitrosocosmicus arcticus Is Stimulated by Increasing Temperatures.</title>
        <authorList>
            <person name="Alves R.J.E."/>
            <person name="Kerou M."/>
            <person name="Zappe A."/>
            <person name="Bittner R."/>
            <person name="Abby S.S."/>
            <person name="Schmidt H.A."/>
            <person name="Pfeifer K."/>
            <person name="Schleper C."/>
        </authorList>
    </citation>
    <scope>NUCLEOTIDE SEQUENCE [LARGE SCALE GENOMIC DNA]</scope>
    <source>
        <strain evidence="2 3">Kfb</strain>
    </source>
</reference>
<feature type="transmembrane region" description="Helical" evidence="1">
    <location>
        <begin position="12"/>
        <end position="34"/>
    </location>
</feature>
<evidence type="ECO:0000313" key="3">
    <source>
        <dbReference type="Proteomes" id="UP000315289"/>
    </source>
</evidence>
<evidence type="ECO:0000313" key="2">
    <source>
        <dbReference type="EMBL" id="TVP40976.1"/>
    </source>
</evidence>
<dbReference type="EMBL" id="VOAH01000005">
    <property type="protein sequence ID" value="TVP40976.1"/>
    <property type="molecule type" value="Genomic_DNA"/>
</dbReference>
<organism evidence="2 3">
    <name type="scientific">Candidatus Nitrosocosmicus arcticus</name>
    <dbReference type="NCBI Taxonomy" id="2035267"/>
    <lineage>
        <taxon>Archaea</taxon>
        <taxon>Nitrososphaerota</taxon>
        <taxon>Nitrososphaeria</taxon>
        <taxon>Nitrososphaerales</taxon>
        <taxon>Nitrososphaeraceae</taxon>
        <taxon>Candidatus Nitrosocosmicus</taxon>
    </lineage>
</organism>
<keyword evidence="1" id="KW-0812">Transmembrane</keyword>
<protein>
    <submittedName>
        <fullName evidence="2">Uncharacterized protein</fullName>
    </submittedName>
</protein>
<proteinExistence type="predicted"/>
<dbReference type="AlphaFoldDB" id="A0A557SWK0"/>
<accession>A0A557SWK0</accession>
<evidence type="ECO:0000256" key="1">
    <source>
        <dbReference type="SAM" id="Phobius"/>
    </source>
</evidence>
<dbReference type="OrthoDB" id="6542at2157"/>
<sequence length="91" mass="10096">MDFEFSPKMLAILFIIAGVIVVFMLMGGSLTQLFSSSIQEKVPVQNKQNDTCIVEASDGIPRSINNCPYQQGENITINYKKGFPELEGHGR</sequence>
<name>A0A557SWK0_9ARCH</name>
<comment type="caution">
    <text evidence="2">The sequence shown here is derived from an EMBL/GenBank/DDBJ whole genome shotgun (WGS) entry which is preliminary data.</text>
</comment>
<dbReference type="Proteomes" id="UP000315289">
    <property type="component" value="Unassembled WGS sequence"/>
</dbReference>
<keyword evidence="1" id="KW-1133">Transmembrane helix</keyword>
<gene>
    <name evidence="2" type="ORF">NARC_50157</name>
</gene>
<dbReference type="RefSeq" id="WP_144729805.1">
    <property type="nucleotide sequence ID" value="NZ_ML675581.1"/>
</dbReference>
<keyword evidence="3" id="KW-1185">Reference proteome</keyword>
<keyword evidence="1" id="KW-0472">Membrane</keyword>